<evidence type="ECO:0000313" key="1">
    <source>
        <dbReference type="EMBL" id="KKN70587.1"/>
    </source>
</evidence>
<reference evidence="1" key="1">
    <citation type="journal article" date="2015" name="Nature">
        <title>Complex archaea that bridge the gap between prokaryotes and eukaryotes.</title>
        <authorList>
            <person name="Spang A."/>
            <person name="Saw J.H."/>
            <person name="Jorgensen S.L."/>
            <person name="Zaremba-Niedzwiedzka K."/>
            <person name="Martijn J."/>
            <person name="Lind A.E."/>
            <person name="van Eijk R."/>
            <person name="Schleper C."/>
            <person name="Guy L."/>
            <person name="Ettema T.J."/>
        </authorList>
    </citation>
    <scope>NUCLEOTIDE SEQUENCE</scope>
</reference>
<proteinExistence type="predicted"/>
<dbReference type="EMBL" id="LAZR01000401">
    <property type="protein sequence ID" value="KKN70587.1"/>
    <property type="molecule type" value="Genomic_DNA"/>
</dbReference>
<gene>
    <name evidence="1" type="ORF">LCGC14_0430180</name>
</gene>
<sequence>MLVNITIGSAWNIVRHLQNLEAIVETAHPTNDDAAVEALATHTLKDVQAEIDGMKQSILIRTF</sequence>
<comment type="caution">
    <text evidence="1">The sequence shown here is derived from an EMBL/GenBank/DDBJ whole genome shotgun (WGS) entry which is preliminary data.</text>
</comment>
<protein>
    <submittedName>
        <fullName evidence="1">Uncharacterized protein</fullName>
    </submittedName>
</protein>
<name>A0A0F9T6N7_9ZZZZ</name>
<dbReference type="AlphaFoldDB" id="A0A0F9T6N7"/>
<organism evidence="1">
    <name type="scientific">marine sediment metagenome</name>
    <dbReference type="NCBI Taxonomy" id="412755"/>
    <lineage>
        <taxon>unclassified sequences</taxon>
        <taxon>metagenomes</taxon>
        <taxon>ecological metagenomes</taxon>
    </lineage>
</organism>
<accession>A0A0F9T6N7</accession>